<accession>G7E8N7</accession>
<feature type="region of interest" description="Disordered" evidence="1">
    <location>
        <begin position="83"/>
        <end position="116"/>
    </location>
</feature>
<comment type="caution">
    <text evidence="2">The sequence shown here is derived from an EMBL/GenBank/DDBJ whole genome shotgun (WGS) entry which is preliminary data.</text>
</comment>
<reference evidence="2 3" key="2">
    <citation type="journal article" date="2012" name="Open Biol.">
        <title>Characteristics of nucleosomes and linker DNA regions on the genome of the basidiomycete Mixia osmundae revealed by mono- and dinucleosome mapping.</title>
        <authorList>
            <person name="Nishida H."/>
            <person name="Kondo S."/>
            <person name="Matsumoto T."/>
            <person name="Suzuki Y."/>
            <person name="Yoshikawa H."/>
            <person name="Taylor T.D."/>
            <person name="Sugiyama J."/>
        </authorList>
    </citation>
    <scope>NUCLEOTIDE SEQUENCE [LARGE SCALE GENOMIC DNA]</scope>
    <source>
        <strain evidence="3">CBS 9802 / IAM 14324 / JCM 22182 / KY 12970</strain>
    </source>
</reference>
<proteinExistence type="predicted"/>
<evidence type="ECO:0000256" key="1">
    <source>
        <dbReference type="SAM" id="MobiDB-lite"/>
    </source>
</evidence>
<name>G7E8N7_MIXOS</name>
<dbReference type="InParanoid" id="G7E8N7"/>
<dbReference type="AlphaFoldDB" id="G7E8N7"/>
<evidence type="ECO:0000313" key="2">
    <source>
        <dbReference type="EMBL" id="GAA99505.1"/>
    </source>
</evidence>
<dbReference type="HOGENOM" id="CLU_897373_0_0_1"/>
<dbReference type="RefSeq" id="XP_014568735.1">
    <property type="nucleotide sequence ID" value="XM_014713249.1"/>
</dbReference>
<feature type="compositionally biased region" description="Low complexity" evidence="1">
    <location>
        <begin position="91"/>
        <end position="107"/>
    </location>
</feature>
<evidence type="ECO:0000313" key="3">
    <source>
        <dbReference type="Proteomes" id="UP000009131"/>
    </source>
</evidence>
<feature type="region of interest" description="Disordered" evidence="1">
    <location>
        <begin position="137"/>
        <end position="173"/>
    </location>
</feature>
<dbReference type="EMBL" id="BABT02000220">
    <property type="protein sequence ID" value="GAA99505.1"/>
    <property type="molecule type" value="Genomic_DNA"/>
</dbReference>
<dbReference type="Proteomes" id="UP000009131">
    <property type="component" value="Unassembled WGS sequence"/>
</dbReference>
<reference evidence="2 3" key="1">
    <citation type="journal article" date="2011" name="J. Gen. Appl. Microbiol.">
        <title>Draft genome sequencing of the enigmatic basidiomycete Mixia osmundae.</title>
        <authorList>
            <person name="Nishida H."/>
            <person name="Nagatsuka Y."/>
            <person name="Sugiyama J."/>
        </authorList>
    </citation>
    <scope>NUCLEOTIDE SEQUENCE [LARGE SCALE GENOMIC DNA]</scope>
    <source>
        <strain evidence="3">CBS 9802 / IAM 14324 / JCM 22182 / KY 12970</strain>
    </source>
</reference>
<gene>
    <name evidence="2" type="primary">Mo06206</name>
    <name evidence="2" type="ORF">E5Q_06206</name>
</gene>
<feature type="region of interest" description="Disordered" evidence="1">
    <location>
        <begin position="11"/>
        <end position="48"/>
    </location>
</feature>
<feature type="compositionally biased region" description="Basic and acidic residues" evidence="1">
    <location>
        <begin position="15"/>
        <end position="25"/>
    </location>
</feature>
<organism evidence="2 3">
    <name type="scientific">Mixia osmundae (strain CBS 9802 / IAM 14324 / JCM 22182 / KY 12970)</name>
    <dbReference type="NCBI Taxonomy" id="764103"/>
    <lineage>
        <taxon>Eukaryota</taxon>
        <taxon>Fungi</taxon>
        <taxon>Dikarya</taxon>
        <taxon>Basidiomycota</taxon>
        <taxon>Pucciniomycotina</taxon>
        <taxon>Mixiomycetes</taxon>
        <taxon>Mixiales</taxon>
        <taxon>Mixiaceae</taxon>
        <taxon>Mixia</taxon>
    </lineage>
</organism>
<keyword evidence="3" id="KW-1185">Reference proteome</keyword>
<protein>
    <submittedName>
        <fullName evidence="2">Uncharacterized protein</fullName>
    </submittedName>
</protein>
<feature type="compositionally biased region" description="Polar residues" evidence="1">
    <location>
        <begin position="143"/>
        <end position="166"/>
    </location>
</feature>
<sequence length="310" mass="34001">MDWLAACCGKRRTKSDRLPDERTGLLDDDQLSRSLPPVRPTTSSNLDEVAHQERLLKLVDRATEQIVDLNAPHPLWQLAMEENSQDDTGRSANSSDLSSAASSRPASPTRLISALPEDSVDSPVRFRHVDSLRAGVSAHSLKTMRQQHATSAVSDDQQPTPSSSEEASVPKRGTLVDMSDEDRAFMSDALAKLDHAIHSGFDFGMYQLGYLPTYEGMRAQHIPFGSCLCAVASDDLMCSEMPSVLVERGGSSSWHGRSALPCQIRARDVESRTACLCNINDLITSPLEGLVVLYCALREPARFTEMRMGL</sequence>